<sequence>MSIPVRQGEQAIYCHGVAPDHLLRQGQRYSGHYKGICLPLEVQNVRPNERNEHFKEVPIKSHASKARAISVWLMNTTPSTTSEYTEWGLKGLEFCVVFMFYGKDEATQIRYHSYFPTYVGQFWAARSLKEFSLLSAGFQDTQKDFERSSVTHTIHPQKLVIRQEGAPWVLRDGNLEGQPYFAVSFRWGDVFRKTDHESVQESKKRHFYHYIEETAGKSEEEARRPKGMASPFPWGSSQPAYWVDLRCSIQGSPENAEGAAVQGMNARGANSLVIGAPGAHAWVSSTGGAHADQGANADGYPADMYRMADIYRNAKFTLILLPDVPGDKRSIAKRWKDWGSRMWTFPEACLSRELWYRVGSGPLTRISLQELAKLAFTRPEDEAALVNAYDLHKDPLDRLARLDHLKKAIWRRYHSGHEAEQAEESGNHADSVRSVVPKESDDPDSCDCTEHGVVVRSPAQNARADSAARVYALMGFFEHRILPVERESEMQALARLSMKNDSDRIAERMVSMLPKCMSESWYVDEDAYGAHSWDIATDIQIAGITQSGALVLEGCRAVTIHWKDFPRLKYSTASPPARVVFYRSFGLFLAPTCFMTGVALVAVQKPVGGLFIFLSIVLAFAILLSYAIDLSQPIKRVEPWLIGVKGVLSAEQVSTHLYGGHTRGFRSTRYTPSGTRFSTADTFSRFRAGDPKQFRVAFEKDPHDDANGDMYTLVDTLSSTIYYFRARRPPTTCLFTGREGGMGRYVLCSESCELNELQKETVLRMPTFISDCMHHSDWVALGCRGDVVSANQKGVVGTPRSAKSIVTEHTAIELSDVPQEKHRPTVV</sequence>
<keyword evidence="2" id="KW-1133">Transmembrane helix</keyword>
<keyword evidence="2" id="KW-0472">Membrane</keyword>
<gene>
    <name evidence="3" type="ORF">AZE42_01322</name>
</gene>
<evidence type="ECO:0000256" key="1">
    <source>
        <dbReference type="SAM" id="MobiDB-lite"/>
    </source>
</evidence>
<dbReference type="Proteomes" id="UP000183567">
    <property type="component" value="Unassembled WGS sequence"/>
</dbReference>
<protein>
    <recommendedName>
        <fullName evidence="5">Heterokaryon incompatibility domain-containing protein</fullName>
    </recommendedName>
</protein>
<dbReference type="OrthoDB" id="2624308at2759"/>
<reference evidence="3 4" key="1">
    <citation type="submission" date="2016-03" db="EMBL/GenBank/DDBJ databases">
        <title>Comparative genomics of the ectomycorrhizal sister species Rhizopogon vinicolor and Rhizopogon vesiculosus (Basidiomycota: Boletales) reveals a divergence of the mating type B locus.</title>
        <authorList>
            <person name="Mujic A.B."/>
            <person name="Kuo A."/>
            <person name="Tritt A."/>
            <person name="Lipzen A."/>
            <person name="Chen C."/>
            <person name="Johnson J."/>
            <person name="Sharma A."/>
            <person name="Barry K."/>
            <person name="Grigoriev I.V."/>
            <person name="Spatafora J.W."/>
        </authorList>
    </citation>
    <scope>NUCLEOTIDE SEQUENCE [LARGE SCALE GENOMIC DNA]</scope>
    <source>
        <strain evidence="3 4">AM-OR11-056</strain>
    </source>
</reference>
<evidence type="ECO:0008006" key="5">
    <source>
        <dbReference type="Google" id="ProtNLM"/>
    </source>
</evidence>
<keyword evidence="4" id="KW-1185">Reference proteome</keyword>
<evidence type="ECO:0000313" key="3">
    <source>
        <dbReference type="EMBL" id="OJA13944.1"/>
    </source>
</evidence>
<keyword evidence="2" id="KW-0812">Transmembrane</keyword>
<dbReference type="EMBL" id="LVVM01003953">
    <property type="protein sequence ID" value="OJA13944.1"/>
    <property type="molecule type" value="Genomic_DNA"/>
</dbReference>
<evidence type="ECO:0000256" key="2">
    <source>
        <dbReference type="SAM" id="Phobius"/>
    </source>
</evidence>
<name>A0A1J8QKH8_9AGAM</name>
<dbReference type="AlphaFoldDB" id="A0A1J8QKH8"/>
<dbReference type="STRING" id="180088.A0A1J8QKH8"/>
<evidence type="ECO:0000313" key="4">
    <source>
        <dbReference type="Proteomes" id="UP000183567"/>
    </source>
</evidence>
<comment type="caution">
    <text evidence="3">The sequence shown here is derived from an EMBL/GenBank/DDBJ whole genome shotgun (WGS) entry which is preliminary data.</text>
</comment>
<feature type="compositionally biased region" description="Basic and acidic residues" evidence="1">
    <location>
        <begin position="419"/>
        <end position="440"/>
    </location>
</feature>
<organism evidence="3 4">
    <name type="scientific">Rhizopogon vesiculosus</name>
    <dbReference type="NCBI Taxonomy" id="180088"/>
    <lineage>
        <taxon>Eukaryota</taxon>
        <taxon>Fungi</taxon>
        <taxon>Dikarya</taxon>
        <taxon>Basidiomycota</taxon>
        <taxon>Agaricomycotina</taxon>
        <taxon>Agaricomycetes</taxon>
        <taxon>Agaricomycetidae</taxon>
        <taxon>Boletales</taxon>
        <taxon>Suillineae</taxon>
        <taxon>Rhizopogonaceae</taxon>
        <taxon>Rhizopogon</taxon>
    </lineage>
</organism>
<feature type="transmembrane region" description="Helical" evidence="2">
    <location>
        <begin position="580"/>
        <end position="603"/>
    </location>
</feature>
<accession>A0A1J8QKH8</accession>
<feature type="transmembrane region" description="Helical" evidence="2">
    <location>
        <begin position="610"/>
        <end position="628"/>
    </location>
</feature>
<proteinExistence type="predicted"/>
<feature type="region of interest" description="Disordered" evidence="1">
    <location>
        <begin position="419"/>
        <end position="449"/>
    </location>
</feature>